<accession>A0ABX1XGM2</accession>
<dbReference type="EMBL" id="WHNY01000067">
    <property type="protein sequence ID" value="NOU67025.1"/>
    <property type="molecule type" value="Genomic_DNA"/>
</dbReference>
<dbReference type="InterPro" id="IPR014903">
    <property type="entry name" value="DUF1796"/>
</dbReference>
<dbReference type="RefSeq" id="WP_171633717.1">
    <property type="nucleotide sequence ID" value="NZ_WHNY01000067.1"/>
</dbReference>
<organism evidence="1 2">
    <name type="scientific">Paenibacillus plantarum</name>
    <dbReference type="NCBI Taxonomy" id="2654975"/>
    <lineage>
        <taxon>Bacteria</taxon>
        <taxon>Bacillati</taxon>
        <taxon>Bacillota</taxon>
        <taxon>Bacilli</taxon>
        <taxon>Bacillales</taxon>
        <taxon>Paenibacillaceae</taxon>
        <taxon>Paenibacillus</taxon>
    </lineage>
</organism>
<name>A0ABX1XGM2_9BACL</name>
<proteinExistence type="predicted"/>
<gene>
    <name evidence="1" type="ORF">GC096_23555</name>
</gene>
<protein>
    <recommendedName>
        <fullName evidence="3">Papain-like cysteine peptidase</fullName>
    </recommendedName>
</protein>
<sequence length="214" mass="24604">MKWRDSLGGYKAYISLGSTCQTAYQLKRLGLRKFAGPLDWFVSDSIGGVVRLIDHRFNGFMELSQLELIGTTNECFVVRDNANDVISFHDFPLSLTAGRWWEAYPAFKQKLNRRVDRFLITIQGQPILFIRTNSNRKEAQEIHAALKRLVHGKFHLLIVNNHQEDSKVVTYEDWGLSGISSVLLPKGEDWRGFNQAWDTCMNGFKLKASSHRRV</sequence>
<evidence type="ECO:0000313" key="2">
    <source>
        <dbReference type="Proteomes" id="UP000653578"/>
    </source>
</evidence>
<dbReference type="Pfam" id="PF08795">
    <property type="entry name" value="DUF1796"/>
    <property type="match status" value="1"/>
</dbReference>
<comment type="caution">
    <text evidence="1">The sequence shown here is derived from an EMBL/GenBank/DDBJ whole genome shotgun (WGS) entry which is preliminary data.</text>
</comment>
<evidence type="ECO:0008006" key="3">
    <source>
        <dbReference type="Google" id="ProtNLM"/>
    </source>
</evidence>
<keyword evidence="2" id="KW-1185">Reference proteome</keyword>
<reference evidence="1 2" key="1">
    <citation type="submission" date="2019-10" db="EMBL/GenBank/DDBJ databases">
        <title>Description of Paenibacillus humi sp. nov.</title>
        <authorList>
            <person name="Carlier A."/>
            <person name="Qi S."/>
        </authorList>
    </citation>
    <scope>NUCLEOTIDE SEQUENCE [LARGE SCALE GENOMIC DNA]</scope>
    <source>
        <strain evidence="1 2">LMG 31461</strain>
    </source>
</reference>
<evidence type="ECO:0000313" key="1">
    <source>
        <dbReference type="EMBL" id="NOU67025.1"/>
    </source>
</evidence>
<dbReference type="Proteomes" id="UP000653578">
    <property type="component" value="Unassembled WGS sequence"/>
</dbReference>